<dbReference type="RefSeq" id="WP_129397880.1">
    <property type="nucleotide sequence ID" value="NZ_SDWT01000001.1"/>
</dbReference>
<dbReference type="InterPro" id="IPR000182">
    <property type="entry name" value="GNAT_dom"/>
</dbReference>
<protein>
    <submittedName>
        <fullName evidence="2">N-acetyltransferase</fullName>
    </submittedName>
</protein>
<evidence type="ECO:0000259" key="1">
    <source>
        <dbReference type="PROSITE" id="PS51186"/>
    </source>
</evidence>
<dbReference type="InterPro" id="IPR016181">
    <property type="entry name" value="Acyl_CoA_acyltransferase"/>
</dbReference>
<dbReference type="PROSITE" id="PS51186">
    <property type="entry name" value="GNAT"/>
    <property type="match status" value="1"/>
</dbReference>
<comment type="caution">
    <text evidence="2">The sequence shown here is derived from an EMBL/GenBank/DDBJ whole genome shotgun (WGS) entry which is preliminary data.</text>
</comment>
<accession>A0A4Q2RYF4</accession>
<organism evidence="2 3">
    <name type="scientific">Nocardioides oleivorans</name>
    <dbReference type="NCBI Taxonomy" id="273676"/>
    <lineage>
        <taxon>Bacteria</taxon>
        <taxon>Bacillati</taxon>
        <taxon>Actinomycetota</taxon>
        <taxon>Actinomycetes</taxon>
        <taxon>Propionibacteriales</taxon>
        <taxon>Nocardioidaceae</taxon>
        <taxon>Nocardioides</taxon>
    </lineage>
</organism>
<evidence type="ECO:0000313" key="2">
    <source>
        <dbReference type="EMBL" id="RYB92969.1"/>
    </source>
</evidence>
<reference evidence="2 3" key="1">
    <citation type="submission" date="2019-01" db="EMBL/GenBank/DDBJ databases">
        <title>Novel species of Nocardioides.</title>
        <authorList>
            <person name="Liu Q."/>
            <person name="Xin Y.-H."/>
        </authorList>
    </citation>
    <scope>NUCLEOTIDE SEQUENCE [LARGE SCALE GENOMIC DNA]</scope>
    <source>
        <strain evidence="2 3">CGMCC 4.6882</strain>
    </source>
</reference>
<dbReference type="Pfam" id="PF00583">
    <property type="entry name" value="Acetyltransf_1"/>
    <property type="match status" value="1"/>
</dbReference>
<dbReference type="Proteomes" id="UP000294071">
    <property type="component" value="Unassembled WGS sequence"/>
</dbReference>
<dbReference type="SUPFAM" id="SSF55729">
    <property type="entry name" value="Acyl-CoA N-acyltransferases (Nat)"/>
    <property type="match status" value="1"/>
</dbReference>
<dbReference type="EMBL" id="SDWT01000001">
    <property type="protein sequence ID" value="RYB92969.1"/>
    <property type="molecule type" value="Genomic_DNA"/>
</dbReference>
<feature type="domain" description="N-acetyltransferase" evidence="1">
    <location>
        <begin position="4"/>
        <end position="155"/>
    </location>
</feature>
<gene>
    <name evidence="2" type="ORF">EUA93_00535</name>
</gene>
<keyword evidence="3" id="KW-1185">Reference proteome</keyword>
<dbReference type="GO" id="GO:0016747">
    <property type="term" value="F:acyltransferase activity, transferring groups other than amino-acyl groups"/>
    <property type="evidence" value="ECO:0007669"/>
    <property type="project" value="InterPro"/>
</dbReference>
<dbReference type="Gene3D" id="3.40.630.30">
    <property type="match status" value="1"/>
</dbReference>
<sequence>MSGLAIAPLSREHALDICAWRYDPPYSSYDMTGADPDWLLDPASGFHAVLSGDELVGFRSYGEDGRVPGWEYDDRALDTGGGLRPSLTGRGLGPVAVAVGLAHGRAAFAPPAFRVTVASFNARALRVVEGLGFSRVGRFASTHDGQDFEVLVRPEP</sequence>
<keyword evidence="2" id="KW-0808">Transferase</keyword>
<proteinExistence type="predicted"/>
<dbReference type="AlphaFoldDB" id="A0A4Q2RYF4"/>
<evidence type="ECO:0000313" key="3">
    <source>
        <dbReference type="Proteomes" id="UP000294071"/>
    </source>
</evidence>
<name>A0A4Q2RYF4_9ACTN</name>
<dbReference type="OrthoDB" id="9814648at2"/>